<accession>A0AAD7S0H7</accession>
<evidence type="ECO:0000313" key="3">
    <source>
        <dbReference type="Proteomes" id="UP001221898"/>
    </source>
</evidence>
<sequence>MGRRGRRAGVWAVCHSCGLRRYTPRHCHTAEWLSTRLAQRALGALLTPRGPDRTRPAGPERSTYGPSAPQNGTRPASPRRCSPPGPRSRRLTAAKPSAHSARPSPGARTNHPIIAPVPPGEACGRPETQRRRGGSGSSCSHYEQDRSALKKKEWERRTQEVPRDEDLFSSGFNLFGEPYKVRDAEEAQSKGSAPSSSATHYPGNRQRGC</sequence>
<dbReference type="Proteomes" id="UP001221898">
    <property type="component" value="Unassembled WGS sequence"/>
</dbReference>
<dbReference type="PANTHER" id="PTHR10528">
    <property type="entry name" value="AF4/FMR2 FAMILY MEMBER"/>
    <property type="match status" value="1"/>
</dbReference>
<dbReference type="Pfam" id="PF05110">
    <property type="entry name" value="AF-4"/>
    <property type="match status" value="1"/>
</dbReference>
<dbReference type="AlphaFoldDB" id="A0AAD7S0H7"/>
<evidence type="ECO:0000313" key="2">
    <source>
        <dbReference type="EMBL" id="KAJ8393648.1"/>
    </source>
</evidence>
<dbReference type="GO" id="GO:0043484">
    <property type="term" value="P:regulation of RNA splicing"/>
    <property type="evidence" value="ECO:0007669"/>
    <property type="project" value="TreeGrafter"/>
</dbReference>
<dbReference type="Gene3D" id="6.10.250.2670">
    <property type="match status" value="1"/>
</dbReference>
<gene>
    <name evidence="2" type="ORF">AAFF_G00058670</name>
</gene>
<dbReference type="GO" id="GO:0002151">
    <property type="term" value="F:G-quadruplex RNA binding"/>
    <property type="evidence" value="ECO:0007669"/>
    <property type="project" value="TreeGrafter"/>
</dbReference>
<name>A0AAD7S0H7_9TELE</name>
<protein>
    <submittedName>
        <fullName evidence="2">Uncharacterized protein</fullName>
    </submittedName>
</protein>
<proteinExistence type="predicted"/>
<dbReference type="GO" id="GO:0016607">
    <property type="term" value="C:nuclear speck"/>
    <property type="evidence" value="ECO:0007669"/>
    <property type="project" value="TreeGrafter"/>
</dbReference>
<evidence type="ECO:0000256" key="1">
    <source>
        <dbReference type="SAM" id="MobiDB-lite"/>
    </source>
</evidence>
<organism evidence="2 3">
    <name type="scientific">Aldrovandia affinis</name>
    <dbReference type="NCBI Taxonomy" id="143900"/>
    <lineage>
        <taxon>Eukaryota</taxon>
        <taxon>Metazoa</taxon>
        <taxon>Chordata</taxon>
        <taxon>Craniata</taxon>
        <taxon>Vertebrata</taxon>
        <taxon>Euteleostomi</taxon>
        <taxon>Actinopterygii</taxon>
        <taxon>Neopterygii</taxon>
        <taxon>Teleostei</taxon>
        <taxon>Notacanthiformes</taxon>
        <taxon>Halosauridae</taxon>
        <taxon>Aldrovandia</taxon>
    </lineage>
</organism>
<feature type="compositionally biased region" description="Basic and acidic residues" evidence="1">
    <location>
        <begin position="142"/>
        <end position="166"/>
    </location>
</feature>
<feature type="compositionally biased region" description="Basic and acidic residues" evidence="1">
    <location>
        <begin position="179"/>
        <end position="188"/>
    </location>
</feature>
<dbReference type="EMBL" id="JAINUG010000135">
    <property type="protein sequence ID" value="KAJ8393648.1"/>
    <property type="molecule type" value="Genomic_DNA"/>
</dbReference>
<dbReference type="InterPro" id="IPR007797">
    <property type="entry name" value="AF4/FMR2"/>
</dbReference>
<feature type="region of interest" description="Disordered" evidence="1">
    <location>
        <begin position="45"/>
        <end position="209"/>
    </location>
</feature>
<reference evidence="2" key="1">
    <citation type="journal article" date="2023" name="Science">
        <title>Genome structures resolve the early diversification of teleost fishes.</title>
        <authorList>
            <person name="Parey E."/>
            <person name="Louis A."/>
            <person name="Montfort J."/>
            <person name="Bouchez O."/>
            <person name="Roques C."/>
            <person name="Iampietro C."/>
            <person name="Lluch J."/>
            <person name="Castinel A."/>
            <person name="Donnadieu C."/>
            <person name="Desvignes T."/>
            <person name="Floi Bucao C."/>
            <person name="Jouanno E."/>
            <person name="Wen M."/>
            <person name="Mejri S."/>
            <person name="Dirks R."/>
            <person name="Jansen H."/>
            <person name="Henkel C."/>
            <person name="Chen W.J."/>
            <person name="Zahm M."/>
            <person name="Cabau C."/>
            <person name="Klopp C."/>
            <person name="Thompson A.W."/>
            <person name="Robinson-Rechavi M."/>
            <person name="Braasch I."/>
            <person name="Lecointre G."/>
            <person name="Bobe J."/>
            <person name="Postlethwait J.H."/>
            <person name="Berthelot C."/>
            <person name="Roest Crollius H."/>
            <person name="Guiguen Y."/>
        </authorList>
    </citation>
    <scope>NUCLEOTIDE SEQUENCE</scope>
    <source>
        <strain evidence="2">NC1722</strain>
    </source>
</reference>
<keyword evidence="3" id="KW-1185">Reference proteome</keyword>
<feature type="compositionally biased region" description="Polar residues" evidence="1">
    <location>
        <begin position="64"/>
        <end position="73"/>
    </location>
</feature>
<feature type="compositionally biased region" description="Polar residues" evidence="1">
    <location>
        <begin position="189"/>
        <end position="199"/>
    </location>
</feature>
<comment type="caution">
    <text evidence="2">The sequence shown here is derived from an EMBL/GenBank/DDBJ whole genome shotgun (WGS) entry which is preliminary data.</text>
</comment>
<dbReference type="PANTHER" id="PTHR10528:SF18">
    <property type="entry name" value="AF4_FMR2 FAMILY MEMBER 2"/>
    <property type="match status" value="1"/>
</dbReference>